<keyword evidence="2" id="KW-0808">Transferase</keyword>
<dbReference type="PANTHER" id="PTHR37419:SF8">
    <property type="entry name" value="TOXIN YJJJ"/>
    <property type="match status" value="1"/>
</dbReference>
<accession>A0ABT9FI43</accession>
<dbReference type="Proteomes" id="UP001177212">
    <property type="component" value="Unassembled WGS sequence"/>
</dbReference>
<evidence type="ECO:0000313" key="5">
    <source>
        <dbReference type="EMBL" id="MDP2566453.1"/>
    </source>
</evidence>
<evidence type="ECO:0000256" key="2">
    <source>
        <dbReference type="ARBA" id="ARBA00022679"/>
    </source>
</evidence>
<dbReference type="InterPro" id="IPR016869">
    <property type="entry name" value="UCP028135_HipA-like"/>
</dbReference>
<dbReference type="InterPro" id="IPR052028">
    <property type="entry name" value="HipA_Ser/Thr_kinase"/>
</dbReference>
<protein>
    <submittedName>
        <fullName evidence="5">HipA domain-containing protein</fullName>
    </submittedName>
</protein>
<organism evidence="5 6">
    <name type="scientific">Pseudoalteromonas marina</name>
    <dbReference type="NCBI Taxonomy" id="267375"/>
    <lineage>
        <taxon>Bacteria</taxon>
        <taxon>Pseudomonadati</taxon>
        <taxon>Pseudomonadota</taxon>
        <taxon>Gammaproteobacteria</taxon>
        <taxon>Alteromonadales</taxon>
        <taxon>Pseudoalteromonadaceae</taxon>
        <taxon>Pseudoalteromonas</taxon>
    </lineage>
</organism>
<dbReference type="EMBL" id="JAUYVT010000020">
    <property type="protein sequence ID" value="MDP2566453.1"/>
    <property type="molecule type" value="Genomic_DNA"/>
</dbReference>
<comment type="similarity">
    <text evidence="1">Belongs to the HipA Ser/Thr kinase family.</text>
</comment>
<feature type="domain" description="HipA-like C-terminal" evidence="4">
    <location>
        <begin position="159"/>
        <end position="354"/>
    </location>
</feature>
<dbReference type="RefSeq" id="WP_305473083.1">
    <property type="nucleotide sequence ID" value="NZ_JAUYVT010000020.1"/>
</dbReference>
<evidence type="ECO:0000259" key="4">
    <source>
        <dbReference type="Pfam" id="PF07804"/>
    </source>
</evidence>
<evidence type="ECO:0000256" key="1">
    <source>
        <dbReference type="ARBA" id="ARBA00010164"/>
    </source>
</evidence>
<dbReference type="PANTHER" id="PTHR37419">
    <property type="entry name" value="SERINE/THREONINE-PROTEIN KINASE TOXIN HIPA"/>
    <property type="match status" value="1"/>
</dbReference>
<reference evidence="5" key="1">
    <citation type="submission" date="2023-07" db="EMBL/GenBank/DDBJ databases">
        <title>Genome content predicts the carbon catabolic preferences of heterotrophic bacteria.</title>
        <authorList>
            <person name="Gralka M."/>
        </authorList>
    </citation>
    <scope>NUCLEOTIDE SEQUENCE</scope>
    <source>
        <strain evidence="5">4G09</strain>
    </source>
</reference>
<evidence type="ECO:0000313" key="6">
    <source>
        <dbReference type="Proteomes" id="UP001177212"/>
    </source>
</evidence>
<keyword evidence="6" id="KW-1185">Reference proteome</keyword>
<sequence length="444" mass="49865">MKLTLQLFNDGEWCDTASLELNNTSHLKARISYLDDYCLNKVSDYGCIDNRACSVNAPVEVIPTDYEKWPALLDDLMPVGKSRTWWLKRLDASHESTLNQNIKLLENACGSPVGNLRVKNTDTSNTHIQYFNIDEVTSLQYDFLEYANEQGATVGGATGAGGVAPKLLLMLDTESNKVHIDSDFAGKPLTSTPYLTKFARNNRSKIDNDILTAEGIYYTLLDEILADLNIDTIDSSKILIKEHDGQVSLWLPRFDVIEVNEIAERVGMESIYSIVNAEPGSYQNHFNIINEIWDKIKESTSMTSAEFVQQYVVRDFLNIVFGNSDNHGRNISFMKKRNNIIFSPIYDFAPMKADPEGVTRIFKWGTGFERGGNVDFRKVSLELSDLCDPEILMDYIQSVTNRLGALKERLIAIGCPTSITENPSIAFDYLANKISNMGLNNEGI</sequence>
<comment type="caution">
    <text evidence="5">The sequence shown here is derived from an EMBL/GenBank/DDBJ whole genome shotgun (WGS) entry which is preliminary data.</text>
</comment>
<dbReference type="PIRSF" id="PIRSF028135">
    <property type="entry name" value="UCP028135_HipA-like"/>
    <property type="match status" value="1"/>
</dbReference>
<dbReference type="Pfam" id="PF07804">
    <property type="entry name" value="HipA_C"/>
    <property type="match status" value="1"/>
</dbReference>
<dbReference type="InterPro" id="IPR012893">
    <property type="entry name" value="HipA-like_C"/>
</dbReference>
<evidence type="ECO:0000256" key="3">
    <source>
        <dbReference type="ARBA" id="ARBA00022777"/>
    </source>
</evidence>
<keyword evidence="3" id="KW-0418">Kinase</keyword>
<proteinExistence type="inferred from homology"/>
<gene>
    <name evidence="5" type="ORF">Q8W34_17535</name>
</gene>
<name>A0ABT9FI43_9GAMM</name>